<evidence type="ECO:0000256" key="5">
    <source>
        <dbReference type="ARBA" id="ARBA00010485"/>
    </source>
</evidence>
<organism evidence="22 23">
    <name type="scientific">Pseudidiomarina planktonica</name>
    <dbReference type="NCBI Taxonomy" id="1323738"/>
    <lineage>
        <taxon>Bacteria</taxon>
        <taxon>Pseudomonadati</taxon>
        <taxon>Pseudomonadota</taxon>
        <taxon>Gammaproteobacteria</taxon>
        <taxon>Alteromonadales</taxon>
        <taxon>Idiomarinaceae</taxon>
        <taxon>Pseudidiomarina</taxon>
    </lineage>
</organism>
<evidence type="ECO:0000256" key="18">
    <source>
        <dbReference type="ARBA" id="ARBA00031026"/>
    </source>
</evidence>
<gene>
    <name evidence="20" type="primary">murB</name>
    <name evidence="22" type="ORF">SAMN06297229_2451</name>
</gene>
<keyword evidence="14 20" id="KW-0573">Peptidoglycan synthesis</keyword>
<keyword evidence="13 20" id="KW-0133">Cell shape</keyword>
<dbReference type="Gene3D" id="3.90.78.10">
    <property type="entry name" value="UDP-N-acetylenolpyruvoylglucosamine reductase, C-terminal domain"/>
    <property type="match status" value="1"/>
</dbReference>
<evidence type="ECO:0000256" key="16">
    <source>
        <dbReference type="ARBA" id="ARBA00023306"/>
    </source>
</evidence>
<comment type="subcellular location">
    <subcellularLocation>
        <location evidence="3 20">Cytoplasm</location>
    </subcellularLocation>
</comment>
<evidence type="ECO:0000256" key="8">
    <source>
        <dbReference type="ARBA" id="ARBA00022490"/>
    </source>
</evidence>
<feature type="active site" evidence="20">
    <location>
        <position position="160"/>
    </location>
</feature>
<evidence type="ECO:0000256" key="6">
    <source>
        <dbReference type="ARBA" id="ARBA00012518"/>
    </source>
</evidence>
<dbReference type="RefSeq" id="WP_086435585.1">
    <property type="nucleotide sequence ID" value="NZ_FXWH01000004.1"/>
</dbReference>
<evidence type="ECO:0000256" key="15">
    <source>
        <dbReference type="ARBA" id="ARBA00023002"/>
    </source>
</evidence>
<comment type="similarity">
    <text evidence="5 20">Belongs to the MurB family.</text>
</comment>
<evidence type="ECO:0000256" key="12">
    <source>
        <dbReference type="ARBA" id="ARBA00022857"/>
    </source>
</evidence>
<dbReference type="Proteomes" id="UP000194450">
    <property type="component" value="Unassembled WGS sequence"/>
</dbReference>
<dbReference type="Pfam" id="PF01565">
    <property type="entry name" value="FAD_binding_4"/>
    <property type="match status" value="1"/>
</dbReference>
<dbReference type="InterPro" id="IPR006094">
    <property type="entry name" value="Oxid_FAD_bind_N"/>
</dbReference>
<dbReference type="GO" id="GO:0008762">
    <property type="term" value="F:UDP-N-acetylmuramate dehydrogenase activity"/>
    <property type="evidence" value="ECO:0007669"/>
    <property type="project" value="UniProtKB-UniRule"/>
</dbReference>
<dbReference type="GO" id="GO:0005829">
    <property type="term" value="C:cytosol"/>
    <property type="evidence" value="ECO:0007669"/>
    <property type="project" value="TreeGrafter"/>
</dbReference>
<evidence type="ECO:0000313" key="23">
    <source>
        <dbReference type="Proteomes" id="UP000194450"/>
    </source>
</evidence>
<evidence type="ECO:0000256" key="19">
    <source>
        <dbReference type="ARBA" id="ARBA00048914"/>
    </source>
</evidence>
<evidence type="ECO:0000256" key="9">
    <source>
        <dbReference type="ARBA" id="ARBA00022618"/>
    </source>
</evidence>
<accession>A0A1Y6FY26</accession>
<dbReference type="InterPro" id="IPR016169">
    <property type="entry name" value="FAD-bd_PCMH_sub2"/>
</dbReference>
<feature type="active site" evidence="20">
    <location>
        <position position="324"/>
    </location>
</feature>
<dbReference type="InterPro" id="IPR016166">
    <property type="entry name" value="FAD-bd_PCMH"/>
</dbReference>
<comment type="pathway">
    <text evidence="4 20">Cell wall biogenesis; peptidoglycan biosynthesis.</text>
</comment>
<evidence type="ECO:0000256" key="4">
    <source>
        <dbReference type="ARBA" id="ARBA00004752"/>
    </source>
</evidence>
<dbReference type="SUPFAM" id="SSF56194">
    <property type="entry name" value="Uridine diphospho-N-Acetylenolpyruvylglucosamine reductase, MurB, C-terminal domain"/>
    <property type="match status" value="1"/>
</dbReference>
<dbReference type="HAMAP" id="MF_00037">
    <property type="entry name" value="MurB"/>
    <property type="match status" value="1"/>
</dbReference>
<keyword evidence="9 20" id="KW-0132">Cell division</keyword>
<dbReference type="SUPFAM" id="SSF56176">
    <property type="entry name" value="FAD-binding/transporter-associated domain-like"/>
    <property type="match status" value="1"/>
</dbReference>
<evidence type="ECO:0000256" key="14">
    <source>
        <dbReference type="ARBA" id="ARBA00022984"/>
    </source>
</evidence>
<evidence type="ECO:0000256" key="20">
    <source>
        <dbReference type="HAMAP-Rule" id="MF_00037"/>
    </source>
</evidence>
<keyword evidence="16 20" id="KW-0131">Cell cycle</keyword>
<dbReference type="PANTHER" id="PTHR21071:SF4">
    <property type="entry name" value="UDP-N-ACETYLENOLPYRUVOYLGLUCOSAMINE REDUCTASE"/>
    <property type="match status" value="1"/>
</dbReference>
<dbReference type="GO" id="GO:0051301">
    <property type="term" value="P:cell division"/>
    <property type="evidence" value="ECO:0007669"/>
    <property type="project" value="UniProtKB-KW"/>
</dbReference>
<dbReference type="InterPro" id="IPR003170">
    <property type="entry name" value="MurB"/>
</dbReference>
<dbReference type="PROSITE" id="PS51387">
    <property type="entry name" value="FAD_PCMH"/>
    <property type="match status" value="1"/>
</dbReference>
<evidence type="ECO:0000256" key="2">
    <source>
        <dbReference type="ARBA" id="ARBA00003921"/>
    </source>
</evidence>
<dbReference type="GO" id="GO:0009252">
    <property type="term" value="P:peptidoglycan biosynthetic process"/>
    <property type="evidence" value="ECO:0007669"/>
    <property type="project" value="UniProtKB-UniRule"/>
</dbReference>
<evidence type="ECO:0000313" key="22">
    <source>
        <dbReference type="EMBL" id="SMQ80838.1"/>
    </source>
</evidence>
<dbReference type="NCBIfam" id="NF000755">
    <property type="entry name" value="PRK00046.1"/>
    <property type="match status" value="1"/>
</dbReference>
<keyword evidence="10 20" id="KW-0285">Flavoprotein</keyword>
<reference evidence="23" key="1">
    <citation type="submission" date="2017-04" db="EMBL/GenBank/DDBJ databases">
        <authorList>
            <person name="Varghese N."/>
            <person name="Submissions S."/>
        </authorList>
    </citation>
    <scope>NUCLEOTIDE SEQUENCE [LARGE SCALE GENOMIC DNA]</scope>
</reference>
<dbReference type="AlphaFoldDB" id="A0A1Y6FY26"/>
<dbReference type="Gene3D" id="3.30.43.10">
    <property type="entry name" value="Uridine Diphospho-n-acetylenolpyruvylglucosamine Reductase, domain 2"/>
    <property type="match status" value="1"/>
</dbReference>
<keyword evidence="8 20" id="KW-0963">Cytoplasm</keyword>
<dbReference type="GO" id="GO:0071949">
    <property type="term" value="F:FAD binding"/>
    <property type="evidence" value="ECO:0007669"/>
    <property type="project" value="InterPro"/>
</dbReference>
<dbReference type="UniPathway" id="UPA00219"/>
<dbReference type="NCBIfam" id="TIGR00179">
    <property type="entry name" value="murB"/>
    <property type="match status" value="1"/>
</dbReference>
<evidence type="ECO:0000256" key="11">
    <source>
        <dbReference type="ARBA" id="ARBA00022827"/>
    </source>
</evidence>
<dbReference type="InterPro" id="IPR016167">
    <property type="entry name" value="FAD-bd_PCMH_sub1"/>
</dbReference>
<evidence type="ECO:0000256" key="7">
    <source>
        <dbReference type="ARBA" id="ARBA00015188"/>
    </source>
</evidence>
<evidence type="ECO:0000256" key="1">
    <source>
        <dbReference type="ARBA" id="ARBA00001974"/>
    </source>
</evidence>
<evidence type="ECO:0000256" key="17">
    <source>
        <dbReference type="ARBA" id="ARBA00023316"/>
    </source>
</evidence>
<dbReference type="GO" id="GO:0008360">
    <property type="term" value="P:regulation of cell shape"/>
    <property type="evidence" value="ECO:0007669"/>
    <property type="project" value="UniProtKB-KW"/>
</dbReference>
<proteinExistence type="inferred from homology"/>
<evidence type="ECO:0000259" key="21">
    <source>
        <dbReference type="PROSITE" id="PS51387"/>
    </source>
</evidence>
<keyword evidence="11 20" id="KW-0274">FAD</keyword>
<dbReference type="InterPro" id="IPR036635">
    <property type="entry name" value="MurB_C_sf"/>
</dbReference>
<evidence type="ECO:0000256" key="10">
    <source>
        <dbReference type="ARBA" id="ARBA00022630"/>
    </source>
</evidence>
<comment type="function">
    <text evidence="2 20">Cell wall formation.</text>
</comment>
<dbReference type="EMBL" id="FXWH01000004">
    <property type="protein sequence ID" value="SMQ80838.1"/>
    <property type="molecule type" value="Genomic_DNA"/>
</dbReference>
<comment type="cofactor">
    <cofactor evidence="1 20">
        <name>FAD</name>
        <dbReference type="ChEBI" id="CHEBI:57692"/>
    </cofactor>
</comment>
<name>A0A1Y6FY26_9GAMM</name>
<evidence type="ECO:0000256" key="13">
    <source>
        <dbReference type="ARBA" id="ARBA00022960"/>
    </source>
</evidence>
<keyword evidence="17 20" id="KW-0961">Cell wall biogenesis/degradation</keyword>
<sequence length="336" mass="36775">MKLHTQHSVPLAPLHTFRIEVSGRSLIRLEDARQCLDLPVAEDYYVLGGGSNTLFTSDFGTLIVKNELRGIAIEEASDGFSLSVGAGENWHELVTNCLARGINGFENLALIPGTVGAAPVQNIGAYGVEIERYIETVEVWDRTNLEFKTFTKSDCQFAYRSSVFKQNPQRYIITKVNFWLPKNWQPELSYGPLSHLPKTASATDIAAQVIAIRQAKLPDPQELPNAGSFFKNPSLAAADAETLAVKYPALPMFPQVDGTIKLAAGWLIDHLQLKGYAEGAAAVHQNQALVLVNTGNAAGTDVIALAQHIMERVEQEYGVLLEPEVRILDSHGLLTI</sequence>
<feature type="active site" description="Proton donor" evidence="20">
    <location>
        <position position="228"/>
    </location>
</feature>
<keyword evidence="12 20" id="KW-0521">NADP</keyword>
<comment type="catalytic activity">
    <reaction evidence="19 20">
        <text>UDP-N-acetyl-alpha-D-muramate + NADP(+) = UDP-N-acetyl-3-O-(1-carboxyvinyl)-alpha-D-glucosamine + NADPH + H(+)</text>
        <dbReference type="Rhea" id="RHEA:12248"/>
        <dbReference type="ChEBI" id="CHEBI:15378"/>
        <dbReference type="ChEBI" id="CHEBI:57783"/>
        <dbReference type="ChEBI" id="CHEBI:58349"/>
        <dbReference type="ChEBI" id="CHEBI:68483"/>
        <dbReference type="ChEBI" id="CHEBI:70757"/>
        <dbReference type="EC" id="1.3.1.98"/>
    </reaction>
</comment>
<dbReference type="GO" id="GO:0071555">
    <property type="term" value="P:cell wall organization"/>
    <property type="evidence" value="ECO:0007669"/>
    <property type="project" value="UniProtKB-KW"/>
</dbReference>
<dbReference type="PANTHER" id="PTHR21071">
    <property type="entry name" value="UDP-N-ACETYLENOLPYRUVOYLGLUCOSAMINE REDUCTASE"/>
    <property type="match status" value="1"/>
</dbReference>
<keyword evidence="23" id="KW-1185">Reference proteome</keyword>
<feature type="domain" description="FAD-binding PCMH-type" evidence="21">
    <location>
        <begin position="14"/>
        <end position="183"/>
    </location>
</feature>
<dbReference type="InterPro" id="IPR011601">
    <property type="entry name" value="MurB_C"/>
</dbReference>
<dbReference type="Pfam" id="PF02873">
    <property type="entry name" value="MurB_C"/>
    <property type="match status" value="1"/>
</dbReference>
<evidence type="ECO:0000256" key="3">
    <source>
        <dbReference type="ARBA" id="ARBA00004496"/>
    </source>
</evidence>
<dbReference type="InterPro" id="IPR036318">
    <property type="entry name" value="FAD-bd_PCMH-like_sf"/>
</dbReference>
<dbReference type="Gene3D" id="3.30.465.10">
    <property type="match status" value="1"/>
</dbReference>
<dbReference type="EC" id="1.3.1.98" evidence="6 20"/>
<dbReference type="OrthoDB" id="9804753at2"/>
<keyword evidence="15 20" id="KW-0560">Oxidoreductase</keyword>
<protein>
    <recommendedName>
        <fullName evidence="7 20">UDP-N-acetylenolpyruvoylglucosamine reductase</fullName>
        <ecNumber evidence="6 20">1.3.1.98</ecNumber>
    </recommendedName>
    <alternativeName>
        <fullName evidence="18 20">UDP-N-acetylmuramate dehydrogenase</fullName>
    </alternativeName>
</protein>